<proteinExistence type="predicted"/>
<dbReference type="SUPFAM" id="SSF53335">
    <property type="entry name" value="S-adenosyl-L-methionine-dependent methyltransferases"/>
    <property type="match status" value="1"/>
</dbReference>
<dbReference type="Gene3D" id="2.20.130.10">
    <property type="entry name" value="CAC2371-like domains"/>
    <property type="match status" value="1"/>
</dbReference>
<dbReference type="AlphaFoldDB" id="A0A0C2D8C2"/>
<name>A0A0C2D8C2_9BACT</name>
<dbReference type="RefSeq" id="WP_052546036.1">
    <property type="nucleotide sequence ID" value="NZ_JMCC02000002.1"/>
</dbReference>
<dbReference type="Gene3D" id="3.40.50.150">
    <property type="entry name" value="Vaccinia Virus protein VP39"/>
    <property type="match status" value="1"/>
</dbReference>
<accession>A0A0C2D8C2</accession>
<keyword evidence="2" id="KW-0808">Transferase</keyword>
<dbReference type="Proteomes" id="UP000031599">
    <property type="component" value="Unassembled WGS sequence"/>
</dbReference>
<reference evidence="2 3" key="1">
    <citation type="submission" date="2014-12" db="EMBL/GenBank/DDBJ databases">
        <title>Genome assembly of Enhygromyxa salina DSM 15201.</title>
        <authorList>
            <person name="Sharma G."/>
            <person name="Subramanian S."/>
        </authorList>
    </citation>
    <scope>NUCLEOTIDE SEQUENCE [LARGE SCALE GENOMIC DNA]</scope>
    <source>
        <strain evidence="2 3">DSM 15201</strain>
    </source>
</reference>
<sequence length="271" mass="29390">MVSADAGFYDDEAHLYGLAFSYRDVREEVSRLAGWAREFGLGEPNSALELAAGPADHAREFAGRGARATALDLSAAMCRYAQQTAAEAGVSVEVVCANMIDFQLPEPVELAFTLINSLAHVHTLDDLVAHFASVQGAIVPGGIYVVELEHPRDFLGRGGRTTGVSQPWQVERDGVTLTTRWGLADDPYDPVAQLFHASVQLTLVQRGETRVVNTTIVMRDWTLDEVRAASRLAGGELVPVACFGDFESGPVTAEAAWRAIFVFRRTLRCPA</sequence>
<evidence type="ECO:0000259" key="1">
    <source>
        <dbReference type="Pfam" id="PF13649"/>
    </source>
</evidence>
<evidence type="ECO:0000313" key="3">
    <source>
        <dbReference type="Proteomes" id="UP000031599"/>
    </source>
</evidence>
<dbReference type="Pfam" id="PF13649">
    <property type="entry name" value="Methyltransf_25"/>
    <property type="match status" value="1"/>
</dbReference>
<dbReference type="InterPro" id="IPR041698">
    <property type="entry name" value="Methyltransf_25"/>
</dbReference>
<keyword evidence="2" id="KW-0489">Methyltransferase</keyword>
<dbReference type="GO" id="GO:0008168">
    <property type="term" value="F:methyltransferase activity"/>
    <property type="evidence" value="ECO:0007669"/>
    <property type="project" value="UniProtKB-KW"/>
</dbReference>
<dbReference type="GO" id="GO:0032259">
    <property type="term" value="P:methylation"/>
    <property type="evidence" value="ECO:0007669"/>
    <property type="project" value="UniProtKB-KW"/>
</dbReference>
<organism evidence="2 3">
    <name type="scientific">Enhygromyxa salina</name>
    <dbReference type="NCBI Taxonomy" id="215803"/>
    <lineage>
        <taxon>Bacteria</taxon>
        <taxon>Pseudomonadati</taxon>
        <taxon>Myxococcota</taxon>
        <taxon>Polyangia</taxon>
        <taxon>Nannocystales</taxon>
        <taxon>Nannocystaceae</taxon>
        <taxon>Enhygromyxa</taxon>
    </lineage>
</organism>
<evidence type="ECO:0000313" key="2">
    <source>
        <dbReference type="EMBL" id="KIG19371.1"/>
    </source>
</evidence>
<dbReference type="EMBL" id="JMCC02000002">
    <property type="protein sequence ID" value="KIG19371.1"/>
    <property type="molecule type" value="Genomic_DNA"/>
</dbReference>
<comment type="caution">
    <text evidence="2">The sequence shown here is derived from an EMBL/GenBank/DDBJ whole genome shotgun (WGS) entry which is preliminary data.</text>
</comment>
<dbReference type="InterPro" id="IPR029063">
    <property type="entry name" value="SAM-dependent_MTases_sf"/>
</dbReference>
<protein>
    <submittedName>
        <fullName evidence="2">Methyltransferase</fullName>
    </submittedName>
</protein>
<feature type="domain" description="Methyltransferase" evidence="1">
    <location>
        <begin position="48"/>
        <end position="142"/>
    </location>
</feature>
<gene>
    <name evidence="2" type="ORF">DB30_02652</name>
</gene>